<evidence type="ECO:0000256" key="1">
    <source>
        <dbReference type="SAM" id="SignalP"/>
    </source>
</evidence>
<evidence type="ECO:0000313" key="3">
    <source>
        <dbReference type="Proteomes" id="UP001596997"/>
    </source>
</evidence>
<accession>A0ABW3I080</accession>
<dbReference type="RefSeq" id="WP_377713662.1">
    <property type="nucleotide sequence ID" value="NZ_JBHTJM010000005.1"/>
</dbReference>
<keyword evidence="3" id="KW-1185">Reference proteome</keyword>
<proteinExistence type="predicted"/>
<dbReference type="Proteomes" id="UP001596997">
    <property type="component" value="Unassembled WGS sequence"/>
</dbReference>
<sequence>MINRKLLLLLIIALSVQTIKAQLGFSHEVGAIVGPVAFQSDYGVNQNFDTNKGNVGIGIGLVHYINFAYRADCNCYTKDTYFNDHFKLRNEISWNKTKLNHFGEWTHGESQYSRALIGTEGTATVLDIGSQIEYFPYSIRDFAAGGYSFAPYVSLGVHYNSYTPKFEKNAEAQAVEALVATPANLQDETLNIWRAESYTQEQASTWSIVWSVGTRYKLTPLSDLLVDLRWQYYFSDWVDGLNHNGPADKNYDWNLWLNFGYVYYLD</sequence>
<feature type="signal peptide" evidence="1">
    <location>
        <begin position="1"/>
        <end position="21"/>
    </location>
</feature>
<feature type="chain" id="PRO_5045732723" evidence="1">
    <location>
        <begin position="22"/>
        <end position="266"/>
    </location>
</feature>
<organism evidence="2 3">
    <name type="scientific">Pseudofulvibacter geojedonensis</name>
    <dbReference type="NCBI Taxonomy" id="1123758"/>
    <lineage>
        <taxon>Bacteria</taxon>
        <taxon>Pseudomonadati</taxon>
        <taxon>Bacteroidota</taxon>
        <taxon>Flavobacteriia</taxon>
        <taxon>Flavobacteriales</taxon>
        <taxon>Flavobacteriaceae</taxon>
        <taxon>Pseudofulvibacter</taxon>
    </lineage>
</organism>
<evidence type="ECO:0000313" key="2">
    <source>
        <dbReference type="EMBL" id="MFD0963198.1"/>
    </source>
</evidence>
<comment type="caution">
    <text evidence="2">The sequence shown here is derived from an EMBL/GenBank/DDBJ whole genome shotgun (WGS) entry which is preliminary data.</text>
</comment>
<keyword evidence="1" id="KW-0732">Signal</keyword>
<name>A0ABW3I080_9FLAO</name>
<reference evidence="3" key="1">
    <citation type="journal article" date="2019" name="Int. J. Syst. Evol. Microbiol.">
        <title>The Global Catalogue of Microorganisms (GCM) 10K type strain sequencing project: providing services to taxonomists for standard genome sequencing and annotation.</title>
        <authorList>
            <consortium name="The Broad Institute Genomics Platform"/>
            <consortium name="The Broad Institute Genome Sequencing Center for Infectious Disease"/>
            <person name="Wu L."/>
            <person name="Ma J."/>
        </authorList>
    </citation>
    <scope>NUCLEOTIDE SEQUENCE [LARGE SCALE GENOMIC DNA]</scope>
    <source>
        <strain evidence="3">CCUG 62114</strain>
    </source>
</reference>
<gene>
    <name evidence="2" type="ORF">ACFQ1O_04160</name>
</gene>
<dbReference type="EMBL" id="JBHTJM010000005">
    <property type="protein sequence ID" value="MFD0963198.1"/>
    <property type="molecule type" value="Genomic_DNA"/>
</dbReference>
<protein>
    <submittedName>
        <fullName evidence="2">Glutamate dehydrogenase</fullName>
    </submittedName>
</protein>
<dbReference type="NCBIfam" id="NF047659">
    <property type="entry name" value="THC0290_0291_fam"/>
    <property type="match status" value="1"/>
</dbReference>